<feature type="transmembrane region" description="Helical" evidence="1">
    <location>
        <begin position="7"/>
        <end position="26"/>
    </location>
</feature>
<keyword evidence="3" id="KW-1185">Reference proteome</keyword>
<reference evidence="3" key="1">
    <citation type="submission" date="2016-10" db="EMBL/GenBank/DDBJ databases">
        <authorList>
            <person name="Varghese N."/>
            <person name="Submissions S."/>
        </authorList>
    </citation>
    <scope>NUCLEOTIDE SEQUENCE [LARGE SCALE GENOMIC DNA]</scope>
    <source>
        <strain evidence="3">DSM 23317</strain>
    </source>
</reference>
<proteinExistence type="predicted"/>
<dbReference type="AlphaFoldDB" id="A0A1G8SYD4"/>
<gene>
    <name evidence="2" type="ORF">SAMN04488540_10750</name>
</gene>
<dbReference type="OrthoDB" id="677174at2"/>
<accession>A0A1G8SYD4</accession>
<name>A0A1G8SYD4_9GAMM</name>
<evidence type="ECO:0000313" key="3">
    <source>
        <dbReference type="Proteomes" id="UP000199527"/>
    </source>
</evidence>
<keyword evidence="1" id="KW-0472">Membrane</keyword>
<feature type="transmembrane region" description="Helical" evidence="1">
    <location>
        <begin position="38"/>
        <end position="62"/>
    </location>
</feature>
<evidence type="ECO:0000256" key="1">
    <source>
        <dbReference type="SAM" id="Phobius"/>
    </source>
</evidence>
<keyword evidence="1" id="KW-0812">Transmembrane</keyword>
<dbReference type="RefSeq" id="WP_090365133.1">
    <property type="nucleotide sequence ID" value="NZ_FNEM01000007.1"/>
</dbReference>
<protein>
    <recommendedName>
        <fullName evidence="4">Inner membrane protein</fullName>
    </recommendedName>
</protein>
<dbReference type="EMBL" id="FNEM01000007">
    <property type="protein sequence ID" value="SDJ34238.1"/>
    <property type="molecule type" value="Genomic_DNA"/>
</dbReference>
<evidence type="ECO:0000313" key="2">
    <source>
        <dbReference type="EMBL" id="SDJ34238.1"/>
    </source>
</evidence>
<organism evidence="2 3">
    <name type="scientific">Ferrimonas sediminum</name>
    <dbReference type="NCBI Taxonomy" id="718193"/>
    <lineage>
        <taxon>Bacteria</taxon>
        <taxon>Pseudomonadati</taxon>
        <taxon>Pseudomonadota</taxon>
        <taxon>Gammaproteobacteria</taxon>
        <taxon>Alteromonadales</taxon>
        <taxon>Ferrimonadaceae</taxon>
        <taxon>Ferrimonas</taxon>
    </lineage>
</organism>
<dbReference type="Proteomes" id="UP000199527">
    <property type="component" value="Unassembled WGS sequence"/>
</dbReference>
<evidence type="ECO:0008006" key="4">
    <source>
        <dbReference type="Google" id="ProtNLM"/>
    </source>
</evidence>
<sequence>MTVELMGYLGSALITVSLLSANVYFLRTFNSLGCLIMAGYGLAIEAYPVTLMNGACVLINLAQMLKARRHNRAVQS</sequence>
<keyword evidence="1" id="KW-1133">Transmembrane helix</keyword>